<evidence type="ECO:0000313" key="3">
    <source>
        <dbReference type="Proteomes" id="UP000638918"/>
    </source>
</evidence>
<comment type="caution">
    <text evidence="2">The sequence shown here is derived from an EMBL/GenBank/DDBJ whole genome shotgun (WGS) entry which is preliminary data.</text>
</comment>
<dbReference type="RefSeq" id="WP_024354044.1">
    <property type="nucleotide sequence ID" value="NZ_JACSQU010000001.1"/>
</dbReference>
<accession>A0ABR8QWU4</accession>
<dbReference type="EMBL" id="JACSQU010000001">
    <property type="protein sequence ID" value="MBD7940007.1"/>
    <property type="molecule type" value="Genomic_DNA"/>
</dbReference>
<protein>
    <submittedName>
        <fullName evidence="2">Uncharacterized protein</fullName>
    </submittedName>
</protein>
<proteinExistence type="predicted"/>
<dbReference type="Proteomes" id="UP000638918">
    <property type="component" value="Unassembled WGS sequence"/>
</dbReference>
<keyword evidence="3" id="KW-1185">Reference proteome</keyword>
<evidence type="ECO:0000256" key="1">
    <source>
        <dbReference type="SAM" id="MobiDB-lite"/>
    </source>
</evidence>
<sequence>MVKTPRNPSEYLNNEDGALTPIKADAVSRGDPAELLRGVDQENISARLITPRPSDPPPSPPKLDDDATQMKKIEDAAGTEPSPPGVAEPEGARELPRPPLADPT</sequence>
<feature type="compositionally biased region" description="Basic and acidic residues" evidence="1">
    <location>
        <begin position="62"/>
        <end position="75"/>
    </location>
</feature>
<gene>
    <name evidence="2" type="ORF">H9656_01225</name>
</gene>
<dbReference type="GeneID" id="78117944"/>
<feature type="region of interest" description="Disordered" evidence="1">
    <location>
        <begin position="37"/>
        <end position="104"/>
    </location>
</feature>
<evidence type="ECO:0000313" key="2">
    <source>
        <dbReference type="EMBL" id="MBD7940007.1"/>
    </source>
</evidence>
<reference evidence="2 3" key="1">
    <citation type="submission" date="2020-08" db="EMBL/GenBank/DDBJ databases">
        <title>A Genomic Blueprint of the Chicken Gut Microbiome.</title>
        <authorList>
            <person name="Gilroy R."/>
            <person name="Ravi A."/>
            <person name="Getino M."/>
            <person name="Pursley I."/>
            <person name="Horton D.L."/>
            <person name="Alikhan N.-F."/>
            <person name="Baker D."/>
            <person name="Gharbi K."/>
            <person name="Hall N."/>
            <person name="Watson M."/>
            <person name="Adriaenssens E.M."/>
            <person name="Foster-Nyarko E."/>
            <person name="Jarju S."/>
            <person name="Secka A."/>
            <person name="Antonio M."/>
            <person name="Oren A."/>
            <person name="Chaudhuri R."/>
            <person name="La Ragione R.M."/>
            <person name="Hildebrand F."/>
            <person name="Pallen M.J."/>
        </authorList>
    </citation>
    <scope>NUCLEOTIDE SEQUENCE [LARGE SCALE GENOMIC DNA]</scope>
    <source>
        <strain evidence="2 3">Sa3CVA3</strain>
    </source>
</reference>
<name>A0ABR8QWU4_9CAUL</name>
<organism evidence="2 3">
    <name type="scientific">Brevundimonas guildfordensis</name>
    <dbReference type="NCBI Taxonomy" id="2762241"/>
    <lineage>
        <taxon>Bacteria</taxon>
        <taxon>Pseudomonadati</taxon>
        <taxon>Pseudomonadota</taxon>
        <taxon>Alphaproteobacteria</taxon>
        <taxon>Caulobacterales</taxon>
        <taxon>Caulobacteraceae</taxon>
        <taxon>Brevundimonas</taxon>
    </lineage>
</organism>